<keyword evidence="2" id="KW-1185">Reference proteome</keyword>
<evidence type="ECO:0000313" key="2">
    <source>
        <dbReference type="Proteomes" id="UP001055879"/>
    </source>
</evidence>
<reference evidence="2" key="1">
    <citation type="journal article" date="2022" name="Mol. Ecol. Resour.">
        <title>The genomes of chicory, endive, great burdock and yacon provide insights into Asteraceae palaeo-polyploidization history and plant inulin production.</title>
        <authorList>
            <person name="Fan W."/>
            <person name="Wang S."/>
            <person name="Wang H."/>
            <person name="Wang A."/>
            <person name="Jiang F."/>
            <person name="Liu H."/>
            <person name="Zhao H."/>
            <person name="Xu D."/>
            <person name="Zhang Y."/>
        </authorList>
    </citation>
    <scope>NUCLEOTIDE SEQUENCE [LARGE SCALE GENOMIC DNA]</scope>
    <source>
        <strain evidence="2">cv. Niubang</strain>
    </source>
</reference>
<name>A0ACB8XI07_ARCLA</name>
<accession>A0ACB8XI07</accession>
<proteinExistence type="predicted"/>
<protein>
    <submittedName>
        <fullName evidence="1">Uncharacterized protein</fullName>
    </submittedName>
</protein>
<sequence length="107" mass="11900">MHGHAATVLWMLLTGVVWSLLSRPLYEHNSKKSPKSRNRLSLPDNRAVKRNIIHLFFVLVFSSDSSPTLVSAVAAAVEIKFSASKPTLLCFHPSFSPLLNFENQNPA</sequence>
<comment type="caution">
    <text evidence="1">The sequence shown here is derived from an EMBL/GenBank/DDBJ whole genome shotgun (WGS) entry which is preliminary data.</text>
</comment>
<evidence type="ECO:0000313" key="1">
    <source>
        <dbReference type="EMBL" id="KAI3667316.1"/>
    </source>
</evidence>
<dbReference type="Proteomes" id="UP001055879">
    <property type="component" value="Linkage Group LG17"/>
</dbReference>
<dbReference type="EMBL" id="CM042063">
    <property type="protein sequence ID" value="KAI3667316.1"/>
    <property type="molecule type" value="Genomic_DNA"/>
</dbReference>
<organism evidence="1 2">
    <name type="scientific">Arctium lappa</name>
    <name type="common">Greater burdock</name>
    <name type="synonym">Lappa major</name>
    <dbReference type="NCBI Taxonomy" id="4217"/>
    <lineage>
        <taxon>Eukaryota</taxon>
        <taxon>Viridiplantae</taxon>
        <taxon>Streptophyta</taxon>
        <taxon>Embryophyta</taxon>
        <taxon>Tracheophyta</taxon>
        <taxon>Spermatophyta</taxon>
        <taxon>Magnoliopsida</taxon>
        <taxon>eudicotyledons</taxon>
        <taxon>Gunneridae</taxon>
        <taxon>Pentapetalae</taxon>
        <taxon>asterids</taxon>
        <taxon>campanulids</taxon>
        <taxon>Asterales</taxon>
        <taxon>Asteraceae</taxon>
        <taxon>Carduoideae</taxon>
        <taxon>Cardueae</taxon>
        <taxon>Arctiinae</taxon>
        <taxon>Arctium</taxon>
    </lineage>
</organism>
<reference evidence="1 2" key="2">
    <citation type="journal article" date="2022" name="Mol. Ecol. Resour.">
        <title>The genomes of chicory, endive, great burdock and yacon provide insights into Asteraceae paleo-polyploidization history and plant inulin production.</title>
        <authorList>
            <person name="Fan W."/>
            <person name="Wang S."/>
            <person name="Wang H."/>
            <person name="Wang A."/>
            <person name="Jiang F."/>
            <person name="Liu H."/>
            <person name="Zhao H."/>
            <person name="Xu D."/>
            <person name="Zhang Y."/>
        </authorList>
    </citation>
    <scope>NUCLEOTIDE SEQUENCE [LARGE SCALE GENOMIC DNA]</scope>
    <source>
        <strain evidence="2">cv. Niubang</strain>
    </source>
</reference>
<gene>
    <name evidence="1" type="ORF">L6452_42369</name>
</gene>